<name>A0AAD7L537_QUISA</name>
<reference evidence="1" key="1">
    <citation type="journal article" date="2023" name="Science">
        <title>Elucidation of the pathway for biosynthesis of saponin adjuvants from the soapbark tree.</title>
        <authorList>
            <person name="Reed J."/>
            <person name="Orme A."/>
            <person name="El-Demerdash A."/>
            <person name="Owen C."/>
            <person name="Martin L.B.B."/>
            <person name="Misra R.C."/>
            <person name="Kikuchi S."/>
            <person name="Rejzek M."/>
            <person name="Martin A.C."/>
            <person name="Harkess A."/>
            <person name="Leebens-Mack J."/>
            <person name="Louveau T."/>
            <person name="Stephenson M.J."/>
            <person name="Osbourn A."/>
        </authorList>
    </citation>
    <scope>NUCLEOTIDE SEQUENCE</scope>
    <source>
        <strain evidence="1">S10</strain>
    </source>
</reference>
<evidence type="ECO:0000313" key="2">
    <source>
        <dbReference type="Proteomes" id="UP001163823"/>
    </source>
</evidence>
<gene>
    <name evidence="1" type="ORF">O6P43_027752</name>
</gene>
<evidence type="ECO:0000313" key="1">
    <source>
        <dbReference type="EMBL" id="KAJ7951753.1"/>
    </source>
</evidence>
<dbReference type="KEGG" id="qsa:O6P43_027752"/>
<keyword evidence="2" id="KW-1185">Reference proteome</keyword>
<proteinExistence type="predicted"/>
<organism evidence="1 2">
    <name type="scientific">Quillaja saponaria</name>
    <name type="common">Soap bark tree</name>
    <dbReference type="NCBI Taxonomy" id="32244"/>
    <lineage>
        <taxon>Eukaryota</taxon>
        <taxon>Viridiplantae</taxon>
        <taxon>Streptophyta</taxon>
        <taxon>Embryophyta</taxon>
        <taxon>Tracheophyta</taxon>
        <taxon>Spermatophyta</taxon>
        <taxon>Magnoliopsida</taxon>
        <taxon>eudicotyledons</taxon>
        <taxon>Gunneridae</taxon>
        <taxon>Pentapetalae</taxon>
        <taxon>rosids</taxon>
        <taxon>fabids</taxon>
        <taxon>Fabales</taxon>
        <taxon>Quillajaceae</taxon>
        <taxon>Quillaja</taxon>
    </lineage>
</organism>
<dbReference type="AlphaFoldDB" id="A0AAD7L537"/>
<dbReference type="EMBL" id="JARAOO010000011">
    <property type="protein sequence ID" value="KAJ7951753.1"/>
    <property type="molecule type" value="Genomic_DNA"/>
</dbReference>
<accession>A0AAD7L537</accession>
<sequence>MSSFIALNNHLKLFYILNRSFTSASSASPSGTFMEVVKEVAEQGSGALLSELIRRFTVIRAHLICTEDIYSLVG</sequence>
<protein>
    <submittedName>
        <fullName evidence="1">Uncharacterized protein</fullName>
    </submittedName>
</protein>
<dbReference type="Proteomes" id="UP001163823">
    <property type="component" value="Chromosome 11"/>
</dbReference>
<comment type="caution">
    <text evidence="1">The sequence shown here is derived from an EMBL/GenBank/DDBJ whole genome shotgun (WGS) entry which is preliminary data.</text>
</comment>